<feature type="compositionally biased region" description="Gly residues" evidence="1">
    <location>
        <begin position="81"/>
        <end position="105"/>
    </location>
</feature>
<evidence type="ECO:0000313" key="2">
    <source>
        <dbReference type="EMBL" id="KAI1609406.1"/>
    </source>
</evidence>
<gene>
    <name evidence="2" type="ORF">EDD36DRAFT_69948</name>
</gene>
<feature type="compositionally biased region" description="Gly residues" evidence="1">
    <location>
        <begin position="19"/>
        <end position="32"/>
    </location>
</feature>
<dbReference type="EMBL" id="MU404360">
    <property type="protein sequence ID" value="KAI1609406.1"/>
    <property type="molecule type" value="Genomic_DNA"/>
</dbReference>
<feature type="compositionally biased region" description="Basic and acidic residues" evidence="1">
    <location>
        <begin position="220"/>
        <end position="229"/>
    </location>
</feature>
<reference evidence="2" key="1">
    <citation type="journal article" date="2022" name="bioRxiv">
        <title>Deciphering the potential niche of two novel black yeast fungi from a biological soil crust based on their genomes, phenotypes, and melanin regulation.</title>
        <authorList>
            <consortium name="DOE Joint Genome Institute"/>
            <person name="Carr E.C."/>
            <person name="Barton Q."/>
            <person name="Grambo S."/>
            <person name="Sullivan M."/>
            <person name="Renfro C.M."/>
            <person name="Kuo A."/>
            <person name="Pangilinan J."/>
            <person name="Lipzen A."/>
            <person name="Keymanesh K."/>
            <person name="Savage E."/>
            <person name="Barry K."/>
            <person name="Grigoriev I.V."/>
            <person name="Riekhof W.R."/>
            <person name="Harris S.S."/>
        </authorList>
    </citation>
    <scope>NUCLEOTIDE SEQUENCE</scope>
    <source>
        <strain evidence="2">JF 03-4F</strain>
    </source>
</reference>
<protein>
    <recommendedName>
        <fullName evidence="4">WW domain-containing protein</fullName>
    </recommendedName>
</protein>
<keyword evidence="3" id="KW-1185">Reference proteome</keyword>
<name>A0AAN6DNR3_9EURO</name>
<evidence type="ECO:0000256" key="1">
    <source>
        <dbReference type="SAM" id="MobiDB-lite"/>
    </source>
</evidence>
<feature type="region of interest" description="Disordered" evidence="1">
    <location>
        <begin position="217"/>
        <end position="253"/>
    </location>
</feature>
<evidence type="ECO:0000313" key="3">
    <source>
        <dbReference type="Proteomes" id="UP001203852"/>
    </source>
</evidence>
<dbReference type="Proteomes" id="UP001203852">
    <property type="component" value="Unassembled WGS sequence"/>
</dbReference>
<feature type="region of interest" description="Disordered" evidence="1">
    <location>
        <begin position="163"/>
        <end position="192"/>
    </location>
</feature>
<comment type="caution">
    <text evidence="2">The sequence shown here is derived from an EMBL/GenBank/DDBJ whole genome shotgun (WGS) entry which is preliminary data.</text>
</comment>
<feature type="region of interest" description="Disordered" evidence="1">
    <location>
        <begin position="66"/>
        <end position="119"/>
    </location>
</feature>
<feature type="region of interest" description="Disordered" evidence="1">
    <location>
        <begin position="19"/>
        <end position="46"/>
    </location>
</feature>
<accession>A0AAN6DNR3</accession>
<dbReference type="AlphaFoldDB" id="A0AAN6DNR3"/>
<evidence type="ECO:0008006" key="4">
    <source>
        <dbReference type="Google" id="ProtNLM"/>
    </source>
</evidence>
<organism evidence="2 3">
    <name type="scientific">Exophiala viscosa</name>
    <dbReference type="NCBI Taxonomy" id="2486360"/>
    <lineage>
        <taxon>Eukaryota</taxon>
        <taxon>Fungi</taxon>
        <taxon>Dikarya</taxon>
        <taxon>Ascomycota</taxon>
        <taxon>Pezizomycotina</taxon>
        <taxon>Eurotiomycetes</taxon>
        <taxon>Chaetothyriomycetidae</taxon>
        <taxon>Chaetothyriales</taxon>
        <taxon>Herpotrichiellaceae</taxon>
        <taxon>Exophiala</taxon>
    </lineage>
</organism>
<proteinExistence type="predicted"/>
<sequence>MSYYGEGRGYGQGQYGQGGYGGQQQGYGGQQGGYQQQGYGGAPQVPPPWIAEWDSRENRWGFVNRETGERTHQHPQEGYREGGYGSGNYSGGNYGGSGGSYGQEYGGQESRAYGQQPVQKDHHNRNMALGIAGGVLGGALLMHEGEKVERDWDQDKDRLEYDARRDENDVENFPDDAANWTGRKVGEVEDIPQDIERKWDDGVQDVEDIPEDVAGWTGRKVGDVERFDDNVDNSYDQGRDDARYDDNYRDDNY</sequence>
<feature type="compositionally biased region" description="Basic and acidic residues" evidence="1">
    <location>
        <begin position="237"/>
        <end position="253"/>
    </location>
</feature>
<feature type="compositionally biased region" description="Basic and acidic residues" evidence="1">
    <location>
        <begin position="66"/>
        <end position="80"/>
    </location>
</feature>